<protein>
    <submittedName>
        <fullName evidence="1">Uncharacterized protein</fullName>
    </submittedName>
</protein>
<comment type="caution">
    <text evidence="1">The sequence shown here is derived from an EMBL/GenBank/DDBJ whole genome shotgun (WGS) entry which is preliminary data.</text>
</comment>
<dbReference type="EMBL" id="LHXR01000211">
    <property type="protein sequence ID" value="KXA94093.1"/>
    <property type="molecule type" value="Genomic_DNA"/>
</dbReference>
<feature type="non-terminal residue" evidence="1">
    <location>
        <position position="1"/>
    </location>
</feature>
<gene>
    <name evidence="1" type="ORF">AKJ37_08000</name>
</gene>
<proteinExistence type="predicted"/>
<accession>A0A133UIN8</accession>
<keyword evidence="2" id="KW-1185">Reference proteome</keyword>
<sequence length="228" mass="27188">EFIVHSDFSGSRKFLDLGNISEAQFTPKWKQYLNNRKSHLALNWRFDVSASGTNVLAFYSKEDRVFSKMMWVPKAFGKEESKILSLWFNSSLNLLQILIERYPTRGAWLEIFKYIYEEMMVVNPDKISNNQKEKLLEIFEETREVQFPSLWKQLAMNCKRKYFSKKEIEEISKIFDEFKSVLEKDFDPRRRIDEAILSVLEIENKEKILDKLYPGLLKEIAILKRMMS</sequence>
<organism evidence="1 2">
    <name type="scientific">candidate division MSBL1 archaeon SCGC-AAA259I09</name>
    <dbReference type="NCBI Taxonomy" id="1698267"/>
    <lineage>
        <taxon>Archaea</taxon>
        <taxon>Methanobacteriati</taxon>
        <taxon>Methanobacteriota</taxon>
        <taxon>candidate division MSBL1</taxon>
    </lineage>
</organism>
<dbReference type="Proteomes" id="UP000070463">
    <property type="component" value="Unassembled WGS sequence"/>
</dbReference>
<reference evidence="1 2" key="1">
    <citation type="journal article" date="2016" name="Sci. Rep.">
        <title>Metabolic traits of an uncultured archaeal lineage -MSBL1- from brine pools of the Red Sea.</title>
        <authorList>
            <person name="Mwirichia R."/>
            <person name="Alam I."/>
            <person name="Rashid M."/>
            <person name="Vinu M."/>
            <person name="Ba-Alawi W."/>
            <person name="Anthony Kamau A."/>
            <person name="Kamanda Ngugi D."/>
            <person name="Goker M."/>
            <person name="Klenk H.P."/>
            <person name="Bajic V."/>
            <person name="Stingl U."/>
        </authorList>
    </citation>
    <scope>NUCLEOTIDE SEQUENCE [LARGE SCALE GENOMIC DNA]</scope>
    <source>
        <strain evidence="1">SCGC-AAA259I09</strain>
    </source>
</reference>
<name>A0A133UIN8_9EURY</name>
<evidence type="ECO:0000313" key="1">
    <source>
        <dbReference type="EMBL" id="KXA94093.1"/>
    </source>
</evidence>
<evidence type="ECO:0000313" key="2">
    <source>
        <dbReference type="Proteomes" id="UP000070463"/>
    </source>
</evidence>
<dbReference type="AlphaFoldDB" id="A0A133UIN8"/>